<feature type="signal peptide" evidence="1">
    <location>
        <begin position="1"/>
        <end position="20"/>
    </location>
</feature>
<comment type="caution">
    <text evidence="2">The sequence shown here is derived from an EMBL/GenBank/DDBJ whole genome shotgun (WGS) entry which is preliminary data.</text>
</comment>
<feature type="chain" id="PRO_5047480828" evidence="1">
    <location>
        <begin position="21"/>
        <end position="62"/>
    </location>
</feature>
<name>A0ABQ8FFT5_9FUNG</name>
<organism evidence="2 3">
    <name type="scientific">Batrachochytrium salamandrivorans</name>
    <dbReference type="NCBI Taxonomy" id="1357716"/>
    <lineage>
        <taxon>Eukaryota</taxon>
        <taxon>Fungi</taxon>
        <taxon>Fungi incertae sedis</taxon>
        <taxon>Chytridiomycota</taxon>
        <taxon>Chytridiomycota incertae sedis</taxon>
        <taxon>Chytridiomycetes</taxon>
        <taxon>Rhizophydiales</taxon>
        <taxon>Rhizophydiales incertae sedis</taxon>
        <taxon>Batrachochytrium</taxon>
    </lineage>
</organism>
<keyword evidence="3" id="KW-1185">Reference proteome</keyword>
<dbReference type="EMBL" id="JAFCIX010000149">
    <property type="protein sequence ID" value="KAH6597316.1"/>
    <property type="molecule type" value="Genomic_DNA"/>
</dbReference>
<proteinExistence type="predicted"/>
<reference evidence="2 3" key="1">
    <citation type="submission" date="2021-02" db="EMBL/GenBank/DDBJ databases">
        <title>Variation within the Batrachochytrium salamandrivorans European outbreak.</title>
        <authorList>
            <person name="Kelly M."/>
            <person name="Pasmans F."/>
            <person name="Shea T.P."/>
            <person name="Munoz J.F."/>
            <person name="Carranza S."/>
            <person name="Cuomo C.A."/>
            <person name="Martel A."/>
        </authorList>
    </citation>
    <scope>NUCLEOTIDE SEQUENCE [LARGE SCALE GENOMIC DNA]</scope>
    <source>
        <strain evidence="2 3">AMFP18/2</strain>
    </source>
</reference>
<sequence>MLSRLIVTFLCAAAIGSVSGAFLTFDPAPVVFEDIEAPISLSAKLNSKPTEEVAVYFEHPFM</sequence>
<gene>
    <name evidence="2" type="ORF">BASA50_004535</name>
</gene>
<accession>A0ABQ8FFT5</accession>
<protein>
    <submittedName>
        <fullName evidence="2">Uncharacterized protein</fullName>
    </submittedName>
</protein>
<keyword evidence="1" id="KW-0732">Signal</keyword>
<feature type="non-terminal residue" evidence="2">
    <location>
        <position position="62"/>
    </location>
</feature>
<evidence type="ECO:0000256" key="1">
    <source>
        <dbReference type="SAM" id="SignalP"/>
    </source>
</evidence>
<evidence type="ECO:0000313" key="3">
    <source>
        <dbReference type="Proteomes" id="UP001648503"/>
    </source>
</evidence>
<dbReference type="Proteomes" id="UP001648503">
    <property type="component" value="Unassembled WGS sequence"/>
</dbReference>
<evidence type="ECO:0000313" key="2">
    <source>
        <dbReference type="EMBL" id="KAH6597316.1"/>
    </source>
</evidence>